<dbReference type="OrthoDB" id="181606at2"/>
<dbReference type="AlphaFoldDB" id="K2HSI1"/>
<dbReference type="SUPFAM" id="SSF53448">
    <property type="entry name" value="Nucleotide-diphospho-sugar transferases"/>
    <property type="match status" value="1"/>
</dbReference>
<protein>
    <recommendedName>
        <fullName evidence="3">Nucleotide-diphospho-sugar transferase domain-containing protein</fullName>
    </recommendedName>
</protein>
<gene>
    <name evidence="1" type="ORF">OCGS_0211</name>
</gene>
<dbReference type="InterPro" id="IPR029044">
    <property type="entry name" value="Nucleotide-diphossugar_trans"/>
</dbReference>
<name>K2HSI1_9RHOB</name>
<sequence>MSATPAARAPRGFVLACSGAGYLPLAVHTARSVAATHPDLPVDLFTDAVCDDPVFAAVHPLERSWFRPKFEAMRRSRFGRTIYLDTDLRVLARVDDVFDLLDRFDLAGAHDAWRASPRNLTDRGDVPVAFPQINSGVLALRRDERVHALLAAVEAELLATGARKDQPILRRHLWASDLRLAVLPEEYNLMAYRHAAQWSNRNAAPRIVHNSRFSTLGDADLAALTGRRLARHIARLIANDPTLQPGQPGRPGATSRRILPLADRGVAGGIARIYDKLRLAGRRMRKGG</sequence>
<dbReference type="RefSeq" id="WP_007425364.1">
    <property type="nucleotide sequence ID" value="NZ_AMGO01000006.1"/>
</dbReference>
<evidence type="ECO:0000313" key="1">
    <source>
        <dbReference type="EMBL" id="EKE45594.1"/>
    </source>
</evidence>
<proteinExistence type="predicted"/>
<organism evidence="1 2">
    <name type="scientific">Oceaniovalibus guishaninsula JLT2003</name>
    <dbReference type="NCBI Taxonomy" id="1231392"/>
    <lineage>
        <taxon>Bacteria</taxon>
        <taxon>Pseudomonadati</taxon>
        <taxon>Pseudomonadota</taxon>
        <taxon>Alphaproteobacteria</taxon>
        <taxon>Rhodobacterales</taxon>
        <taxon>Roseobacteraceae</taxon>
        <taxon>Oceaniovalibus</taxon>
    </lineage>
</organism>
<dbReference type="eggNOG" id="COG1442">
    <property type="taxonomic scope" value="Bacteria"/>
</dbReference>
<dbReference type="STRING" id="1231392.OCGS_0211"/>
<dbReference type="Gene3D" id="3.90.550.10">
    <property type="entry name" value="Spore Coat Polysaccharide Biosynthesis Protein SpsA, Chain A"/>
    <property type="match status" value="1"/>
</dbReference>
<dbReference type="EMBL" id="AMGO01000006">
    <property type="protein sequence ID" value="EKE45594.1"/>
    <property type="molecule type" value="Genomic_DNA"/>
</dbReference>
<dbReference type="Proteomes" id="UP000006765">
    <property type="component" value="Unassembled WGS sequence"/>
</dbReference>
<reference evidence="1 2" key="1">
    <citation type="journal article" date="2012" name="J. Bacteriol.">
        <title>Draft Genome Sequence of Oceaniovalibus guishaninsula JLT2003T.</title>
        <authorList>
            <person name="Tang K."/>
            <person name="Liu K."/>
            <person name="Jiao N."/>
        </authorList>
    </citation>
    <scope>NUCLEOTIDE SEQUENCE [LARGE SCALE GENOMIC DNA]</scope>
    <source>
        <strain evidence="1 2">JLT2003</strain>
    </source>
</reference>
<keyword evidence="2" id="KW-1185">Reference proteome</keyword>
<evidence type="ECO:0008006" key="3">
    <source>
        <dbReference type="Google" id="ProtNLM"/>
    </source>
</evidence>
<evidence type="ECO:0000313" key="2">
    <source>
        <dbReference type="Proteomes" id="UP000006765"/>
    </source>
</evidence>
<comment type="caution">
    <text evidence="1">The sequence shown here is derived from an EMBL/GenBank/DDBJ whole genome shotgun (WGS) entry which is preliminary data.</text>
</comment>
<accession>K2HSI1</accession>